<feature type="compositionally biased region" description="Basic and acidic residues" evidence="2">
    <location>
        <begin position="21"/>
        <end position="32"/>
    </location>
</feature>
<feature type="region of interest" description="Disordered" evidence="2">
    <location>
        <begin position="1"/>
        <end position="53"/>
    </location>
</feature>
<reference evidence="5" key="1">
    <citation type="submission" date="2019-06" db="EMBL/GenBank/DDBJ databases">
        <title>The complete genome of Emcibacter congregatus ZYLT.</title>
        <authorList>
            <person name="Zhao Z."/>
        </authorList>
    </citation>
    <scope>NUCLEOTIDE SEQUENCE [LARGE SCALE GENOMIC DNA]</scope>
    <source>
        <strain evidence="5">MCCC 1A06723</strain>
    </source>
</reference>
<keyword evidence="1" id="KW-0375">Hydrogen ion transport</keyword>
<comment type="caution">
    <text evidence="4">The sequence shown here is derived from an EMBL/GenBank/DDBJ whole genome shotgun (WGS) entry which is preliminary data.</text>
</comment>
<evidence type="ECO:0000256" key="2">
    <source>
        <dbReference type="SAM" id="MobiDB-lite"/>
    </source>
</evidence>
<dbReference type="Pfam" id="PF09527">
    <property type="entry name" value="ATPase_gene1"/>
    <property type="match status" value="1"/>
</dbReference>
<proteinExistence type="inferred from homology"/>
<comment type="similarity">
    <text evidence="1">Belongs to the bacterial AtpI family.</text>
</comment>
<dbReference type="GO" id="GO:1902600">
    <property type="term" value="P:proton transmembrane transport"/>
    <property type="evidence" value="ECO:0007669"/>
    <property type="project" value="UniProtKB-KW"/>
</dbReference>
<sequence>MPAIRSVLRRGSLVSDEDQQSENRHKSLEDLGTRLQAARKAQEGKESQGPRKASAYGSAVRLVSELVAGLVVGLMLGLFMDEWLGTGPWLLIVFLFLGIGAGIMNVLKAAKKMQSDLHLDAGHESEKN</sequence>
<feature type="compositionally biased region" description="Basic and acidic residues" evidence="2">
    <location>
        <begin position="40"/>
        <end position="49"/>
    </location>
</feature>
<evidence type="ECO:0000313" key="4">
    <source>
        <dbReference type="EMBL" id="TPD57654.1"/>
    </source>
</evidence>
<dbReference type="EMBL" id="VFIY01000018">
    <property type="protein sequence ID" value="TPD57654.1"/>
    <property type="molecule type" value="Genomic_DNA"/>
</dbReference>
<comment type="function">
    <text evidence="1">A possible function for this protein is to guide the assembly of the membrane sector of the ATPase enzyme complex.</text>
</comment>
<protein>
    <recommendedName>
        <fullName evidence="1">ATP synthase protein I</fullName>
    </recommendedName>
</protein>
<dbReference type="RefSeq" id="WP_139941969.1">
    <property type="nucleotide sequence ID" value="NZ_JBHSYP010000005.1"/>
</dbReference>
<keyword evidence="5" id="KW-1185">Reference proteome</keyword>
<name>A0A501PCM2_9PROT</name>
<keyword evidence="3" id="KW-0812">Transmembrane</keyword>
<feature type="transmembrane region" description="Helical" evidence="3">
    <location>
        <begin position="59"/>
        <end position="80"/>
    </location>
</feature>
<keyword evidence="1" id="KW-0813">Transport</keyword>
<dbReference type="GO" id="GO:0045259">
    <property type="term" value="C:proton-transporting ATP synthase complex"/>
    <property type="evidence" value="ECO:0007669"/>
    <property type="project" value="UniProtKB-UniRule"/>
</dbReference>
<organism evidence="4 5">
    <name type="scientific">Emcibacter nanhaiensis</name>
    <dbReference type="NCBI Taxonomy" id="1505037"/>
    <lineage>
        <taxon>Bacteria</taxon>
        <taxon>Pseudomonadati</taxon>
        <taxon>Pseudomonadota</taxon>
        <taxon>Alphaproteobacteria</taxon>
        <taxon>Emcibacterales</taxon>
        <taxon>Emcibacteraceae</taxon>
        <taxon>Emcibacter</taxon>
    </lineage>
</organism>
<dbReference type="Proteomes" id="UP000319148">
    <property type="component" value="Unassembled WGS sequence"/>
</dbReference>
<keyword evidence="3" id="KW-1133">Transmembrane helix</keyword>
<keyword evidence="1 3" id="KW-0472">Membrane</keyword>
<dbReference type="OrthoDB" id="15401at2"/>
<keyword evidence="1" id="KW-0406">Ion transport</keyword>
<dbReference type="AlphaFoldDB" id="A0A501PCM2"/>
<feature type="transmembrane region" description="Helical" evidence="3">
    <location>
        <begin position="86"/>
        <end position="107"/>
    </location>
</feature>
<dbReference type="PIRSF" id="PIRSF032126">
    <property type="entry name" value="F0F1_ATP_synthase_subunit_I"/>
    <property type="match status" value="1"/>
</dbReference>
<evidence type="ECO:0000313" key="5">
    <source>
        <dbReference type="Proteomes" id="UP000319148"/>
    </source>
</evidence>
<gene>
    <name evidence="4" type="ORF">FIV46_16230</name>
</gene>
<evidence type="ECO:0000256" key="1">
    <source>
        <dbReference type="PIRNR" id="PIRNR032126"/>
    </source>
</evidence>
<accession>A0A501PCM2</accession>
<dbReference type="InterPro" id="IPR016989">
    <property type="entry name" value="Atp1_alphaprobac"/>
</dbReference>
<evidence type="ECO:0000256" key="3">
    <source>
        <dbReference type="SAM" id="Phobius"/>
    </source>
</evidence>
<dbReference type="InterPro" id="IPR032820">
    <property type="entry name" value="ATPase_put"/>
</dbReference>